<dbReference type="PROSITE" id="PS00434">
    <property type="entry name" value="HSF_DOMAIN"/>
    <property type="match status" value="1"/>
</dbReference>
<protein>
    <recommendedName>
        <fullName evidence="11">HSF-type DNA-binding domain-containing protein</fullName>
    </recommendedName>
</protein>
<evidence type="ECO:0000256" key="5">
    <source>
        <dbReference type="ARBA" id="ARBA00023125"/>
    </source>
</evidence>
<keyword evidence="6" id="KW-0804">Transcription</keyword>
<name>A0ABC8LAZ8_ERUVS</name>
<keyword evidence="2" id="KW-0597">Phosphoprotein</keyword>
<sequence length="486" mass="54355">MDGGNRSDGAESGGGSVAMESTEIQPPQPQPVAVLTANAPPPFLSKTYDMIDDPATDSIVSWSSNNNSFIVWDPPQFAQHLLPKNFKHNNFSSFVRQLNTYGFRKVDPDRWEFANEGFLRGQKHLLKSITRRKPAHTHVHGHGLQQSQPSNGQNPSVSSCVEVGKFGLEEEVERLKRDKNVLMQELVRLRQQQQATDNNLQTMVQRLQGMENRQQQLMSFLAKAVQSPHFLSQFLHQQNQHNESSRRISDTNKKRRFKRDGIVSSKESASPDGQIVKYQPPMHEQAKAMLKQLMKMEPYKTGDDGFLLGNGTSTTTLGTEMEISSNNIAGITLQEMPTASDMQSSSLSGATPSLDDLSLPEFTSVLPGNIVEMPSGNSMEPNMEDFSSFLDSDLFIDGDLPFDIDDIPRDPDLEPSVDEYASLLEDILMSSPVPDDMNVTPLDLSNKDNETEQKQNRGDDTKHMDNLTQQMGRLLPETLDLSRKHP</sequence>
<feature type="compositionally biased region" description="Low complexity" evidence="10">
    <location>
        <begin position="145"/>
        <end position="158"/>
    </location>
</feature>
<evidence type="ECO:0000256" key="8">
    <source>
        <dbReference type="ARBA" id="ARBA00061350"/>
    </source>
</evidence>
<evidence type="ECO:0000256" key="7">
    <source>
        <dbReference type="ARBA" id="ARBA00023242"/>
    </source>
</evidence>
<comment type="subcellular location">
    <subcellularLocation>
        <location evidence="1">Nucleus</location>
    </subcellularLocation>
</comment>
<evidence type="ECO:0000256" key="9">
    <source>
        <dbReference type="SAM" id="Coils"/>
    </source>
</evidence>
<evidence type="ECO:0000256" key="10">
    <source>
        <dbReference type="SAM" id="MobiDB-lite"/>
    </source>
</evidence>
<dbReference type="PANTHER" id="PTHR10015:SF436">
    <property type="entry name" value="HEAT STRESS TRANSCRIPTION FACTOR A-1D"/>
    <property type="match status" value="1"/>
</dbReference>
<dbReference type="Proteomes" id="UP001642260">
    <property type="component" value="Unassembled WGS sequence"/>
</dbReference>
<comment type="caution">
    <text evidence="12">The sequence shown here is derived from an EMBL/GenBank/DDBJ whole genome shotgun (WGS) entry which is preliminary data.</text>
</comment>
<dbReference type="Gene3D" id="1.10.10.10">
    <property type="entry name" value="Winged helix-like DNA-binding domain superfamily/Winged helix DNA-binding domain"/>
    <property type="match status" value="1"/>
</dbReference>
<proteinExistence type="inferred from homology"/>
<comment type="similarity">
    <text evidence="8">Belongs to the HSF family. Class A subfamily.</text>
</comment>
<dbReference type="EMBL" id="CAKOAT010489599">
    <property type="protein sequence ID" value="CAH8380521.1"/>
    <property type="molecule type" value="Genomic_DNA"/>
</dbReference>
<dbReference type="GO" id="GO:0003677">
    <property type="term" value="F:DNA binding"/>
    <property type="evidence" value="ECO:0007669"/>
    <property type="project" value="UniProtKB-KW"/>
</dbReference>
<dbReference type="SMART" id="SM00415">
    <property type="entry name" value="HSF"/>
    <property type="match status" value="1"/>
</dbReference>
<dbReference type="AlphaFoldDB" id="A0ABC8LAZ8"/>
<reference evidence="12 13" key="1">
    <citation type="submission" date="2022-03" db="EMBL/GenBank/DDBJ databases">
        <authorList>
            <person name="Macdonald S."/>
            <person name="Ahmed S."/>
            <person name="Newling K."/>
        </authorList>
    </citation>
    <scope>NUCLEOTIDE SEQUENCE [LARGE SCALE GENOMIC DNA]</scope>
</reference>
<evidence type="ECO:0000313" key="12">
    <source>
        <dbReference type="EMBL" id="CAH8380521.1"/>
    </source>
</evidence>
<evidence type="ECO:0000313" key="13">
    <source>
        <dbReference type="Proteomes" id="UP001642260"/>
    </source>
</evidence>
<gene>
    <name evidence="12" type="ORF">ERUC_LOCUS33171</name>
</gene>
<organism evidence="12 13">
    <name type="scientific">Eruca vesicaria subsp. sativa</name>
    <name type="common">Garden rocket</name>
    <name type="synonym">Eruca sativa</name>
    <dbReference type="NCBI Taxonomy" id="29727"/>
    <lineage>
        <taxon>Eukaryota</taxon>
        <taxon>Viridiplantae</taxon>
        <taxon>Streptophyta</taxon>
        <taxon>Embryophyta</taxon>
        <taxon>Tracheophyta</taxon>
        <taxon>Spermatophyta</taxon>
        <taxon>Magnoliopsida</taxon>
        <taxon>eudicotyledons</taxon>
        <taxon>Gunneridae</taxon>
        <taxon>Pentapetalae</taxon>
        <taxon>rosids</taxon>
        <taxon>malvids</taxon>
        <taxon>Brassicales</taxon>
        <taxon>Brassicaceae</taxon>
        <taxon>Brassiceae</taxon>
        <taxon>Eruca</taxon>
    </lineage>
</organism>
<feature type="compositionally biased region" description="Basic and acidic residues" evidence="10">
    <location>
        <begin position="243"/>
        <end position="252"/>
    </location>
</feature>
<dbReference type="Pfam" id="PF00447">
    <property type="entry name" value="HSF_DNA-bind"/>
    <property type="match status" value="1"/>
</dbReference>
<feature type="region of interest" description="Disordered" evidence="10">
    <location>
        <begin position="1"/>
        <end position="30"/>
    </location>
</feature>
<evidence type="ECO:0000256" key="6">
    <source>
        <dbReference type="ARBA" id="ARBA00023163"/>
    </source>
</evidence>
<dbReference type="InterPro" id="IPR036388">
    <property type="entry name" value="WH-like_DNA-bd_sf"/>
</dbReference>
<keyword evidence="5" id="KW-0238">DNA-binding</keyword>
<accession>A0ABC8LAZ8</accession>
<dbReference type="InterPro" id="IPR000232">
    <property type="entry name" value="HSF_DNA-bd"/>
</dbReference>
<keyword evidence="3" id="KW-0805">Transcription regulation</keyword>
<evidence type="ECO:0000256" key="1">
    <source>
        <dbReference type="ARBA" id="ARBA00004123"/>
    </source>
</evidence>
<dbReference type="PANTHER" id="PTHR10015">
    <property type="entry name" value="HEAT SHOCK TRANSCRIPTION FACTOR"/>
    <property type="match status" value="1"/>
</dbReference>
<keyword evidence="13" id="KW-1185">Reference proteome</keyword>
<dbReference type="InterPro" id="IPR036390">
    <property type="entry name" value="WH_DNA-bd_sf"/>
</dbReference>
<feature type="coiled-coil region" evidence="9">
    <location>
        <begin position="165"/>
        <end position="192"/>
    </location>
</feature>
<keyword evidence="9" id="KW-0175">Coiled coil</keyword>
<keyword evidence="7" id="KW-0539">Nucleus</keyword>
<feature type="region of interest" description="Disordered" evidence="10">
    <location>
        <begin position="431"/>
        <end position="486"/>
    </location>
</feature>
<dbReference type="PRINTS" id="PR00056">
    <property type="entry name" value="HSFDOMAIN"/>
</dbReference>
<feature type="domain" description="HSF-type DNA-binding" evidence="11">
    <location>
        <begin position="82"/>
        <end position="106"/>
    </location>
</feature>
<evidence type="ECO:0000259" key="11">
    <source>
        <dbReference type="PROSITE" id="PS00434"/>
    </source>
</evidence>
<keyword evidence="4" id="KW-0346">Stress response</keyword>
<evidence type="ECO:0000256" key="2">
    <source>
        <dbReference type="ARBA" id="ARBA00022553"/>
    </source>
</evidence>
<feature type="region of interest" description="Disordered" evidence="10">
    <location>
        <begin position="134"/>
        <end position="158"/>
    </location>
</feature>
<feature type="region of interest" description="Disordered" evidence="10">
    <location>
        <begin position="236"/>
        <end position="276"/>
    </location>
</feature>
<feature type="compositionally biased region" description="Basic and acidic residues" evidence="10">
    <location>
        <begin position="445"/>
        <end position="465"/>
    </location>
</feature>
<evidence type="ECO:0000256" key="4">
    <source>
        <dbReference type="ARBA" id="ARBA00023016"/>
    </source>
</evidence>
<dbReference type="FunFam" id="1.10.10.10:FF:000057">
    <property type="entry name" value="Heat shock transcription factor 1"/>
    <property type="match status" value="1"/>
</dbReference>
<dbReference type="GO" id="GO:0005634">
    <property type="term" value="C:nucleus"/>
    <property type="evidence" value="ECO:0007669"/>
    <property type="project" value="UniProtKB-SubCell"/>
</dbReference>
<evidence type="ECO:0000256" key="3">
    <source>
        <dbReference type="ARBA" id="ARBA00023015"/>
    </source>
</evidence>
<dbReference type="SUPFAM" id="SSF46785">
    <property type="entry name" value="Winged helix' DNA-binding domain"/>
    <property type="match status" value="1"/>
</dbReference>